<accession>A0A327XW26</accession>
<organism evidence="2 3">
    <name type="scientific">Salipiger aestuarii</name>
    <dbReference type="NCBI Taxonomy" id="568098"/>
    <lineage>
        <taxon>Bacteria</taxon>
        <taxon>Pseudomonadati</taxon>
        <taxon>Pseudomonadota</taxon>
        <taxon>Alphaproteobacteria</taxon>
        <taxon>Rhodobacterales</taxon>
        <taxon>Roseobacteraceae</taxon>
        <taxon>Salipiger</taxon>
    </lineage>
</organism>
<evidence type="ECO:0000256" key="1">
    <source>
        <dbReference type="SAM" id="Phobius"/>
    </source>
</evidence>
<reference evidence="2 3" key="1">
    <citation type="submission" date="2018-06" db="EMBL/GenBank/DDBJ databases">
        <title>Genomic Encyclopedia of Archaeal and Bacterial Type Strains, Phase II (KMG-II): from individual species to whole genera.</title>
        <authorList>
            <person name="Goeker M."/>
        </authorList>
    </citation>
    <scope>NUCLEOTIDE SEQUENCE [LARGE SCALE GENOMIC DNA]</scope>
    <source>
        <strain evidence="2 3">DSM 22011</strain>
    </source>
</reference>
<dbReference type="EMBL" id="QLMG01000039">
    <property type="protein sequence ID" value="RAK13198.1"/>
    <property type="molecule type" value="Genomic_DNA"/>
</dbReference>
<dbReference type="RefSeq" id="WP_009504921.1">
    <property type="nucleotide sequence ID" value="NZ_LIGK01000029.1"/>
</dbReference>
<dbReference type="AlphaFoldDB" id="A0A327XW26"/>
<keyword evidence="3" id="KW-1185">Reference proteome</keyword>
<proteinExistence type="predicted"/>
<protein>
    <submittedName>
        <fullName evidence="2">General secretion pathway protein I</fullName>
    </submittedName>
</protein>
<keyword evidence="1" id="KW-0472">Membrane</keyword>
<keyword evidence="1" id="KW-0812">Transmembrane</keyword>
<name>A0A327XW26_9RHOB</name>
<dbReference type="OrthoDB" id="7743552at2"/>
<dbReference type="PROSITE" id="PS00409">
    <property type="entry name" value="PROKAR_NTER_METHYL"/>
    <property type="match status" value="1"/>
</dbReference>
<feature type="transmembrane region" description="Helical" evidence="1">
    <location>
        <begin position="12"/>
        <end position="34"/>
    </location>
</feature>
<sequence length="125" mass="12932">MLGRLTAPRGARGLTLLELVIAILVLSLGSLAALRATDQSRRAIGGEEPRLLARVAARNRAEELQLYGSRGPALPGDVSLMGQTIAIGTRTAATTGGLLRATVTARAASGEGAMLTVYLRPDGLQ</sequence>
<dbReference type="Pfam" id="PF07963">
    <property type="entry name" value="N_methyl"/>
    <property type="match status" value="1"/>
</dbReference>
<gene>
    <name evidence="2" type="ORF">ATI53_103927</name>
</gene>
<evidence type="ECO:0000313" key="3">
    <source>
        <dbReference type="Proteomes" id="UP000249165"/>
    </source>
</evidence>
<dbReference type="Proteomes" id="UP000249165">
    <property type="component" value="Unassembled WGS sequence"/>
</dbReference>
<keyword evidence="1" id="KW-1133">Transmembrane helix</keyword>
<dbReference type="InterPro" id="IPR012902">
    <property type="entry name" value="N_methyl_site"/>
</dbReference>
<comment type="caution">
    <text evidence="2">The sequence shown here is derived from an EMBL/GenBank/DDBJ whole genome shotgun (WGS) entry which is preliminary data.</text>
</comment>
<dbReference type="NCBIfam" id="TIGR02532">
    <property type="entry name" value="IV_pilin_GFxxxE"/>
    <property type="match status" value="1"/>
</dbReference>
<evidence type="ECO:0000313" key="2">
    <source>
        <dbReference type="EMBL" id="RAK13198.1"/>
    </source>
</evidence>